<sequence>MGIGSLDEVDVLVLILGIHAEADHMHAEGLQLRELRILIRRAELQRMHEVDAAKHIARLGRARGEKNSQQQAEGD</sequence>
<reference evidence="1" key="1">
    <citation type="journal article" date="2014" name="Int. J. Syst. Evol. Microbiol.">
        <title>Complete genome sequence of Corynebacterium casei LMG S-19264T (=DSM 44701T), isolated from a smear-ripened cheese.</title>
        <authorList>
            <consortium name="US DOE Joint Genome Institute (JGI-PGF)"/>
            <person name="Walter F."/>
            <person name="Albersmeier A."/>
            <person name="Kalinowski J."/>
            <person name="Ruckert C."/>
        </authorList>
    </citation>
    <scope>NUCLEOTIDE SEQUENCE</scope>
    <source>
        <strain evidence="1">CGMCC 1.15725</strain>
    </source>
</reference>
<protein>
    <submittedName>
        <fullName evidence="1">Uncharacterized protein</fullName>
    </submittedName>
</protein>
<comment type="caution">
    <text evidence="1">The sequence shown here is derived from an EMBL/GenBank/DDBJ whole genome shotgun (WGS) entry which is preliminary data.</text>
</comment>
<evidence type="ECO:0000313" key="2">
    <source>
        <dbReference type="Proteomes" id="UP000646365"/>
    </source>
</evidence>
<dbReference type="EMBL" id="BMJQ01000006">
    <property type="protein sequence ID" value="GGF18567.1"/>
    <property type="molecule type" value="Genomic_DNA"/>
</dbReference>
<gene>
    <name evidence="1" type="ORF">GCM10011611_25550</name>
</gene>
<proteinExistence type="predicted"/>
<organism evidence="1 2">
    <name type="scientific">Aliidongia dinghuensis</name>
    <dbReference type="NCBI Taxonomy" id="1867774"/>
    <lineage>
        <taxon>Bacteria</taxon>
        <taxon>Pseudomonadati</taxon>
        <taxon>Pseudomonadota</taxon>
        <taxon>Alphaproteobacteria</taxon>
        <taxon>Rhodospirillales</taxon>
        <taxon>Dongiaceae</taxon>
        <taxon>Aliidongia</taxon>
    </lineage>
</organism>
<name>A0A8J2YTT0_9PROT</name>
<evidence type="ECO:0000313" key="1">
    <source>
        <dbReference type="EMBL" id="GGF18567.1"/>
    </source>
</evidence>
<dbReference type="AlphaFoldDB" id="A0A8J2YTT0"/>
<accession>A0A8J2YTT0</accession>
<reference evidence="1" key="2">
    <citation type="submission" date="2020-09" db="EMBL/GenBank/DDBJ databases">
        <authorList>
            <person name="Sun Q."/>
            <person name="Zhou Y."/>
        </authorList>
    </citation>
    <scope>NUCLEOTIDE SEQUENCE</scope>
    <source>
        <strain evidence="1">CGMCC 1.15725</strain>
    </source>
</reference>
<keyword evidence="2" id="KW-1185">Reference proteome</keyword>
<dbReference type="Proteomes" id="UP000646365">
    <property type="component" value="Unassembled WGS sequence"/>
</dbReference>